<dbReference type="InterPro" id="IPR014030">
    <property type="entry name" value="Ketoacyl_synth_N"/>
</dbReference>
<dbReference type="CDD" id="cd00833">
    <property type="entry name" value="PKS"/>
    <property type="match status" value="1"/>
</dbReference>
<dbReference type="InterPro" id="IPR030834">
    <property type="entry name" value="PKS_assoc_dom"/>
</dbReference>
<dbReference type="SUPFAM" id="SSF53901">
    <property type="entry name" value="Thiolase-like"/>
    <property type="match status" value="2"/>
</dbReference>
<dbReference type="Pfam" id="PF00109">
    <property type="entry name" value="ketoacyl-synt"/>
    <property type="match status" value="1"/>
</dbReference>
<dbReference type="InterPro" id="IPR014031">
    <property type="entry name" value="Ketoacyl_synth_C"/>
</dbReference>
<reference evidence="5" key="1">
    <citation type="journal article" date="2017" name="J. Eukaryot. Microbiol.">
        <title>Role of Modular Polyketide Synthases in the Production of Polyether Ladder Compounds in Ciguatoxin-producing Gambierdiscus polynesiensis and G.excentricus (Dinophyceae).</title>
        <authorList>
            <person name="Kohli G.S."/>
            <person name="Campbell K."/>
            <person name="John U."/>
            <person name="Smith K.F."/>
            <person name="Fraga S."/>
            <person name="Rhodes L.L."/>
            <person name="Murray S.A."/>
        </authorList>
    </citation>
    <scope>NUCLEOTIDE SEQUENCE</scope>
    <source>
        <strain evidence="5">Contig_51730</strain>
    </source>
</reference>
<dbReference type="PROSITE" id="PS52004">
    <property type="entry name" value="KS3_2"/>
    <property type="match status" value="1"/>
</dbReference>
<dbReference type="PANTHER" id="PTHR43775:SF37">
    <property type="entry name" value="SI:DKEY-61P9.11"/>
    <property type="match status" value="1"/>
</dbReference>
<protein>
    <submittedName>
        <fullName evidence="5">Type I polyketide synthase</fullName>
    </submittedName>
</protein>
<keyword evidence="1" id="KW-0596">Phosphopantetheine</keyword>
<keyword evidence="2" id="KW-0597">Phosphoprotein</keyword>
<feature type="domain" description="Ketosynthase family 3 (KS3)" evidence="4">
    <location>
        <begin position="292"/>
        <end position="726"/>
    </location>
</feature>
<dbReference type="Pfam" id="PF02801">
    <property type="entry name" value="Ketoacyl-synt_C"/>
    <property type="match status" value="1"/>
</dbReference>
<comment type="similarity">
    <text evidence="3">Belongs to the thiolase-like superfamily. Beta-ketoacyl-ACP synthases family.</text>
</comment>
<organism evidence="5">
    <name type="scientific">Gambierdiscus excentricus</name>
    <dbReference type="NCBI Taxonomy" id="986170"/>
    <lineage>
        <taxon>Eukaryota</taxon>
        <taxon>Sar</taxon>
        <taxon>Alveolata</taxon>
        <taxon>Dinophyceae</taxon>
        <taxon>Gonyaulacales</taxon>
        <taxon>Pyrocystaceae</taxon>
        <taxon>Gambierdiscus</taxon>
    </lineage>
</organism>
<evidence type="ECO:0000256" key="1">
    <source>
        <dbReference type="ARBA" id="ARBA00022450"/>
    </source>
</evidence>
<dbReference type="InterPro" id="IPR020841">
    <property type="entry name" value="PKS_Beta-ketoAc_synthase_dom"/>
</dbReference>
<dbReference type="SMART" id="SM00825">
    <property type="entry name" value="PKS_KS"/>
    <property type="match status" value="1"/>
</dbReference>
<dbReference type="GO" id="GO:0004312">
    <property type="term" value="F:fatty acid synthase activity"/>
    <property type="evidence" value="ECO:0007669"/>
    <property type="project" value="TreeGrafter"/>
</dbReference>
<dbReference type="AlphaFoldDB" id="A0A1S6K881"/>
<dbReference type="Gene3D" id="3.40.47.10">
    <property type="match status" value="1"/>
</dbReference>
<dbReference type="NCBIfam" id="TIGR04556">
    <property type="entry name" value="PKS_assoc"/>
    <property type="match status" value="1"/>
</dbReference>
<evidence type="ECO:0000259" key="4">
    <source>
        <dbReference type="PROSITE" id="PS52004"/>
    </source>
</evidence>
<dbReference type="GO" id="GO:0006633">
    <property type="term" value="P:fatty acid biosynthetic process"/>
    <property type="evidence" value="ECO:0007669"/>
    <property type="project" value="TreeGrafter"/>
</dbReference>
<keyword evidence="3" id="KW-0808">Transferase</keyword>
<sequence>MRWWRRQPSMALTRRRAAQYDVLMGPKDDEQVLGDDIGRALRLKGFCTIKTLGLNTTIQEARQEVKEMSTAGRFQPTPAIVIDGLLGDEGSIRTAELAAEQELCASLAKLDAVLTNMATTVGSSLTVQELGLNVGGRTPGLVHEAGMLTWDPPELSQDCVVKWLNTFIWQRLMLILCLGPGQGTLEMTPFDEDSNVHRVQTEAGMLVVLRADCLWHKHSVPGGGTHVLSCFLQTCGRSSGQSVAYEPPKIPIAQTLDNWALEKLEAAVEDPDSFEMLDSRWKYAVEHVYHKEQQFAVRGIGIKIASTWDSEAFFHSMNGGTDIVTEVPHARWDHRMYYSEDPEGWKYFKVNVNHTALCDGMELFDAKFFRISPAETKGMDPMQRQIMEIGYVSLATAGRTVKNLLQSLTAVYVGCHLTEWPMVDQGPEEAGGCEQRSAGTGQAGSIMSNRFSFVFGMNGPSVQFDTDASSGLAALETGTVALDERKTNATMSMCMGVAVTLTPLTWIHRVGLGQMSPLGRCLSFDQSATGWVKGEGGVAVAVDNLTEKVDGVSVIDDRYYLGTLGTVKINHAGQQSTLGTPHGPAVQLLIAEACRQGHVTPCSLDAIECMCDGQLMNDAVEVASLRRTCCSEPRIPLGLSSFKSNYAHSIQGSSLAQVLKSLYCQAFGWQQPSLHLQAINPQIDDVVEDGTVFVNQDCITNSTKSSLYSVMSIGWGGTMGNAICSCGVDPTRVLPTQASYPPEPMVFWPGGGGEDFPEPPSGYFIIGSWSAWAEHERMTREAPGIWSFVVTLGVNRFEEFQIYYDGDPDFALHPAEIAGSSGTTALGPSAGAQAYRWLIDSRVKLYALQDEVPKPEGAQTSSVVLPSKSKVENVYESTAGMGDRYLVKLSIAGKWRAVSWDKVESPKQTVVDTGKYYLTGAFNAWDYDELDKSESTAGLFTKELRLVRGRADFQIVRNKDRRQVFHPATAGDPGITANALGPDSSGQGQCWSAGGQLGDVFELQFQRSLERGFDERSLSIRCIRHEDLTEEEVFLARRPRYRIVGTWDGWQGKEMTWTGNRFEHFVQVGTVGMESFQILEEGSWNRCLYPSEANASPHDDHTLCYGPSPGDEWVWTIGAHESEEGSAGVRYEVILEVDRYGAPLRVFWNGLA</sequence>
<evidence type="ECO:0000256" key="3">
    <source>
        <dbReference type="RuleBase" id="RU003694"/>
    </source>
</evidence>
<evidence type="ECO:0000256" key="2">
    <source>
        <dbReference type="ARBA" id="ARBA00022553"/>
    </source>
</evidence>
<dbReference type="InterPro" id="IPR016039">
    <property type="entry name" value="Thiolase-like"/>
</dbReference>
<dbReference type="EMBL" id="KX395888">
    <property type="protein sequence ID" value="AQS99306.1"/>
    <property type="molecule type" value="Transcribed_RNA"/>
</dbReference>
<dbReference type="InterPro" id="IPR050091">
    <property type="entry name" value="PKS_NRPS_Biosynth_Enz"/>
</dbReference>
<accession>A0A1S6K881</accession>
<evidence type="ECO:0000313" key="5">
    <source>
        <dbReference type="EMBL" id="AQS99306.1"/>
    </source>
</evidence>
<proteinExistence type="inferred from homology"/>
<dbReference type="PANTHER" id="PTHR43775">
    <property type="entry name" value="FATTY ACID SYNTHASE"/>
    <property type="match status" value="1"/>
</dbReference>
<name>A0A1S6K881_9DINO</name>